<evidence type="ECO:0000256" key="5">
    <source>
        <dbReference type="ARBA" id="ARBA00022989"/>
    </source>
</evidence>
<feature type="domain" description="SMP-LTD" evidence="11">
    <location>
        <begin position="588"/>
        <end position="862"/>
    </location>
</feature>
<dbReference type="InterPro" id="IPR031468">
    <property type="entry name" value="SMP_LBD"/>
</dbReference>
<dbReference type="CDD" id="cd21675">
    <property type="entry name" value="SMP_TEX2"/>
    <property type="match status" value="1"/>
</dbReference>
<evidence type="ECO:0000256" key="10">
    <source>
        <dbReference type="SAM" id="Phobius"/>
    </source>
</evidence>
<dbReference type="AlphaFoldDB" id="A0A2H8TJ25"/>
<feature type="region of interest" description="Disordered" evidence="9">
    <location>
        <begin position="104"/>
        <end position="123"/>
    </location>
</feature>
<evidence type="ECO:0000259" key="11">
    <source>
        <dbReference type="PROSITE" id="PS51847"/>
    </source>
</evidence>
<proteinExistence type="predicted"/>
<keyword evidence="2" id="KW-0813">Transport</keyword>
<dbReference type="OrthoDB" id="26740at2759"/>
<feature type="region of interest" description="Disordered" evidence="9">
    <location>
        <begin position="445"/>
        <end position="496"/>
    </location>
</feature>
<keyword evidence="7" id="KW-0446">Lipid-binding</keyword>
<protein>
    <submittedName>
        <fullName evidence="12">Testis-expressed sequence 2 protein</fullName>
    </submittedName>
</protein>
<accession>A0A2H8TJ25</accession>
<evidence type="ECO:0000256" key="6">
    <source>
        <dbReference type="ARBA" id="ARBA00023055"/>
    </source>
</evidence>
<organism evidence="12">
    <name type="scientific">Melanaphis sacchari</name>
    <dbReference type="NCBI Taxonomy" id="742174"/>
    <lineage>
        <taxon>Eukaryota</taxon>
        <taxon>Metazoa</taxon>
        <taxon>Ecdysozoa</taxon>
        <taxon>Arthropoda</taxon>
        <taxon>Hexapoda</taxon>
        <taxon>Insecta</taxon>
        <taxon>Pterygota</taxon>
        <taxon>Neoptera</taxon>
        <taxon>Paraneoptera</taxon>
        <taxon>Hemiptera</taxon>
        <taxon>Sternorrhyncha</taxon>
        <taxon>Aphidomorpha</taxon>
        <taxon>Aphidoidea</taxon>
        <taxon>Aphididae</taxon>
        <taxon>Aphidini</taxon>
        <taxon>Melanaphis</taxon>
    </lineage>
</organism>
<dbReference type="PROSITE" id="PS51847">
    <property type="entry name" value="SMP"/>
    <property type="match status" value="1"/>
</dbReference>
<dbReference type="GO" id="GO:0008289">
    <property type="term" value="F:lipid binding"/>
    <property type="evidence" value="ECO:0007669"/>
    <property type="project" value="UniProtKB-KW"/>
</dbReference>
<evidence type="ECO:0000256" key="4">
    <source>
        <dbReference type="ARBA" id="ARBA00022824"/>
    </source>
</evidence>
<gene>
    <name evidence="12" type="primary">Tex2_1</name>
</gene>
<feature type="region of interest" description="Disordered" evidence="9">
    <location>
        <begin position="700"/>
        <end position="724"/>
    </location>
</feature>
<keyword evidence="5 10" id="KW-1133">Transmembrane helix</keyword>
<keyword evidence="6" id="KW-0445">Lipid transport</keyword>
<dbReference type="GO" id="GO:0005789">
    <property type="term" value="C:endoplasmic reticulum membrane"/>
    <property type="evidence" value="ECO:0007669"/>
    <property type="project" value="UniProtKB-SubCell"/>
</dbReference>
<reference evidence="12" key="1">
    <citation type="submission" date="2017-10" db="EMBL/GenBank/DDBJ databases">
        <title>Transcriptome Assembly of Sugarcane Aphid Adults.</title>
        <authorList>
            <person name="Scully E.D."/>
            <person name="Palmer N.A."/>
            <person name="Geib S.M."/>
            <person name="Sarath G."/>
            <person name="Sattler S.E."/>
        </authorList>
    </citation>
    <scope>NUCLEOTIDE SEQUENCE</scope>
    <source>
        <tissue evidence="12">Whole body</tissue>
    </source>
</reference>
<feature type="transmembrane region" description="Helical" evidence="10">
    <location>
        <begin position="206"/>
        <end position="228"/>
    </location>
</feature>
<evidence type="ECO:0000313" key="12">
    <source>
        <dbReference type="EMBL" id="MBW13288.1"/>
    </source>
</evidence>
<keyword evidence="8 10" id="KW-0472">Membrane</keyword>
<dbReference type="PANTHER" id="PTHR13466:SF0">
    <property type="entry name" value="SMP-LTD DOMAIN-CONTAINING PROTEIN"/>
    <property type="match status" value="1"/>
</dbReference>
<name>A0A2H8TJ25_9HEMI</name>
<evidence type="ECO:0000256" key="2">
    <source>
        <dbReference type="ARBA" id="ARBA00022448"/>
    </source>
</evidence>
<dbReference type="GO" id="GO:0006869">
    <property type="term" value="P:lipid transport"/>
    <property type="evidence" value="ECO:0007669"/>
    <property type="project" value="UniProtKB-KW"/>
</dbReference>
<evidence type="ECO:0000256" key="9">
    <source>
        <dbReference type="SAM" id="MobiDB-lite"/>
    </source>
</evidence>
<evidence type="ECO:0000256" key="3">
    <source>
        <dbReference type="ARBA" id="ARBA00022692"/>
    </source>
</evidence>
<feature type="compositionally biased region" description="Acidic residues" evidence="9">
    <location>
        <begin position="711"/>
        <end position="720"/>
    </location>
</feature>
<evidence type="ECO:0000256" key="1">
    <source>
        <dbReference type="ARBA" id="ARBA00004586"/>
    </source>
</evidence>
<comment type="subcellular location">
    <subcellularLocation>
        <location evidence="1">Endoplasmic reticulum membrane</location>
    </subcellularLocation>
</comment>
<evidence type="ECO:0000256" key="8">
    <source>
        <dbReference type="ARBA" id="ARBA00023136"/>
    </source>
</evidence>
<keyword evidence="3 10" id="KW-0812">Transmembrane</keyword>
<sequence>MELSKTRRTVGKEKMSFSVRFNAEDEEVEGLCTIPTKMQSTGSTDEQLKTPEQSFGNSQYLGLFGLKRSSSLDAECSPCDTTIKRLDSFLSDIKEGLWRSDSGGDLSMASKKTDDSGQDDDSLSMISNEIDEAEEEEQSHYNVIDKHLFGIRRRYTKMTEKNTPVVNIETAKDALEDLELKSNIPEVIKYDCSEHELQKPKDKMKYVIFILFGIAGCYVSYKFIPIYINTFMLGSFIAFKFRHILEMFTTEDFRKNQFLPSLDYIPDNEASIVRSLKGLYDLDPRLMLFKGWMNQFFYDYRPETYRLSLTISVYVRLKGSILIMSYPYYKVPKRSLYNETKPKLLFIKECMYKLSKCKITLLPQNLVNKRKWSKKYPICIELNSDSLIGVRRSSKFKKFIQGSDEWMCKDYVTPSLQAKSYYEEMLDCGISDIKDDYDFKNEVNYSENKQNEKKKSRTDVIQNDSKNGRKINESEASTSKNTDKSNDLEEENEVDGEWKTDSDKIYLFARNDPEKELWFHRLNLSSAFDVIAADELTNKKKQNVEEHNKYIKAYLGYLFNVYELSNYPVLSDVQKKKENLIAAQSNEISDDQQYLWLNMLLGRICFDYLQNPKILEMIADKFQRKLNAIRLPKVMDILVIRSLCFGKGEIPSIHSVSKPWIDHRGIWFEVEISYNGSFQASVDTKLNLMKLKKEETRHQKEEVRSAVYDSNQEDSGETSNDEGHAREDVNFAERLFEQQALNDPPPPQGSRITRFMENCSSGFLELKFVRKVFENVAKKELTLVINVKQLVGTLIINLPPPPTDRIWVSFKGSPQINFEAKPKVNDTNVPLMDVLTKALHNILIKEFEKVIVLPNMIDFSIPLMNSEY</sequence>
<keyword evidence="4" id="KW-0256">Endoplasmic reticulum</keyword>
<evidence type="ECO:0000256" key="7">
    <source>
        <dbReference type="ARBA" id="ARBA00023121"/>
    </source>
</evidence>
<dbReference type="EMBL" id="GFXV01001483">
    <property type="protein sequence ID" value="MBW13288.1"/>
    <property type="molecule type" value="Transcribed_RNA"/>
</dbReference>
<dbReference type="PANTHER" id="PTHR13466">
    <property type="entry name" value="TEX2 PROTEIN-RELATED"/>
    <property type="match status" value="1"/>
</dbReference>